<comment type="caution">
    <text evidence="2">The sequence shown here is derived from an EMBL/GenBank/DDBJ whole genome shotgun (WGS) entry which is preliminary data.</text>
</comment>
<feature type="region of interest" description="Disordered" evidence="1">
    <location>
        <begin position="92"/>
        <end position="131"/>
    </location>
</feature>
<proteinExistence type="predicted"/>
<dbReference type="EMBL" id="BQNB010015514">
    <property type="protein sequence ID" value="GJT40909.1"/>
    <property type="molecule type" value="Genomic_DNA"/>
</dbReference>
<keyword evidence="3" id="KW-1185">Reference proteome</keyword>
<evidence type="ECO:0000313" key="2">
    <source>
        <dbReference type="EMBL" id="GJT40909.1"/>
    </source>
</evidence>
<accession>A0ABQ5DPF3</accession>
<feature type="compositionally biased region" description="Basic and acidic residues" evidence="1">
    <location>
        <begin position="97"/>
        <end position="131"/>
    </location>
</feature>
<sequence length="306" mass="36268">MDEELAQRLFEEEQAQFEKEQRIAREKVAEQDAKDAFTVDEQARMLVDLIAERKKFFATQRAEQIRNKPINRAQLRNKMLYKKEQQWINDFVPMSDDSGKKDDSSSKQAESSKKIPRVEHNEESVKKQKLEDEAEREELRACLDIVPGDDIAMDFESLAIKYPIIDWKTYILTENMMYYQIIKADRSSKNYKIFCGMLDDFNRQDVIDLYMLVKESEEDEIWKNQQDYNLISWRLFDSCGVYVVLMDTTISIHMMVENTYPLTQEMLSRMLNRRLEVDHESVLAFELLRVYRIITSEVKSVLDTSS</sequence>
<organism evidence="2 3">
    <name type="scientific">Tanacetum coccineum</name>
    <dbReference type="NCBI Taxonomy" id="301880"/>
    <lineage>
        <taxon>Eukaryota</taxon>
        <taxon>Viridiplantae</taxon>
        <taxon>Streptophyta</taxon>
        <taxon>Embryophyta</taxon>
        <taxon>Tracheophyta</taxon>
        <taxon>Spermatophyta</taxon>
        <taxon>Magnoliopsida</taxon>
        <taxon>eudicotyledons</taxon>
        <taxon>Gunneridae</taxon>
        <taxon>Pentapetalae</taxon>
        <taxon>asterids</taxon>
        <taxon>campanulids</taxon>
        <taxon>Asterales</taxon>
        <taxon>Asteraceae</taxon>
        <taxon>Asteroideae</taxon>
        <taxon>Anthemideae</taxon>
        <taxon>Anthemidinae</taxon>
        <taxon>Tanacetum</taxon>
    </lineage>
</organism>
<evidence type="ECO:0000313" key="3">
    <source>
        <dbReference type="Proteomes" id="UP001151760"/>
    </source>
</evidence>
<name>A0ABQ5DPF3_9ASTR</name>
<reference evidence="2" key="1">
    <citation type="journal article" date="2022" name="Int. J. Mol. Sci.">
        <title>Draft Genome of Tanacetum Coccineum: Genomic Comparison of Closely Related Tanacetum-Family Plants.</title>
        <authorList>
            <person name="Yamashiro T."/>
            <person name="Shiraishi A."/>
            <person name="Nakayama K."/>
            <person name="Satake H."/>
        </authorList>
    </citation>
    <scope>NUCLEOTIDE SEQUENCE</scope>
</reference>
<gene>
    <name evidence="2" type="ORF">Tco_0940774</name>
</gene>
<reference evidence="2" key="2">
    <citation type="submission" date="2022-01" db="EMBL/GenBank/DDBJ databases">
        <authorList>
            <person name="Yamashiro T."/>
            <person name="Shiraishi A."/>
            <person name="Satake H."/>
            <person name="Nakayama K."/>
        </authorList>
    </citation>
    <scope>NUCLEOTIDE SEQUENCE</scope>
</reference>
<evidence type="ECO:0000256" key="1">
    <source>
        <dbReference type="SAM" id="MobiDB-lite"/>
    </source>
</evidence>
<dbReference type="Proteomes" id="UP001151760">
    <property type="component" value="Unassembled WGS sequence"/>
</dbReference>
<protein>
    <submittedName>
        <fullName evidence="2">Uncharacterized protein</fullName>
    </submittedName>
</protein>